<keyword evidence="1" id="KW-0472">Membrane</keyword>
<evidence type="ECO:0000313" key="3">
    <source>
        <dbReference type="Proteomes" id="UP000824141"/>
    </source>
</evidence>
<dbReference type="Proteomes" id="UP000824141">
    <property type="component" value="Unassembled WGS sequence"/>
</dbReference>
<comment type="caution">
    <text evidence="2">The sequence shown here is derived from an EMBL/GenBank/DDBJ whole genome shotgun (WGS) entry which is preliminary data.</text>
</comment>
<dbReference type="GO" id="GO:0004713">
    <property type="term" value="F:protein tyrosine kinase activity"/>
    <property type="evidence" value="ECO:0007669"/>
    <property type="project" value="TreeGrafter"/>
</dbReference>
<dbReference type="PANTHER" id="PTHR32309">
    <property type="entry name" value="TYROSINE-PROTEIN KINASE"/>
    <property type="match status" value="1"/>
</dbReference>
<protein>
    <recommendedName>
        <fullName evidence="4">Polysaccharide chain length determinant N-terminal domain-containing protein</fullName>
    </recommendedName>
</protein>
<feature type="transmembrane region" description="Helical" evidence="1">
    <location>
        <begin position="18"/>
        <end position="37"/>
    </location>
</feature>
<dbReference type="GO" id="GO:0005886">
    <property type="term" value="C:plasma membrane"/>
    <property type="evidence" value="ECO:0007669"/>
    <property type="project" value="TreeGrafter"/>
</dbReference>
<reference evidence="2" key="1">
    <citation type="submission" date="2020-10" db="EMBL/GenBank/DDBJ databases">
        <authorList>
            <person name="Gilroy R."/>
        </authorList>
    </citation>
    <scope>NUCLEOTIDE SEQUENCE</scope>
    <source>
        <strain evidence="2">6086</strain>
    </source>
</reference>
<dbReference type="AlphaFoldDB" id="A0A9D1K411"/>
<feature type="transmembrane region" description="Helical" evidence="1">
    <location>
        <begin position="178"/>
        <end position="198"/>
    </location>
</feature>
<keyword evidence="1" id="KW-1133">Transmembrane helix</keyword>
<sequence>MELYVSFSEIFRFFKRHLWKFAVVVVACGIVFGLLSLKTFKREYTATSTILVACTIDDNASPDYSNQYASMQNVRLQAAIAMAPSEDLRLKVAERAGVDEESLHSIEAKQIGSSTLVDLTVSTDDRENAALMADSAAEQIAEEIAAIYPTPPIQIHIITHAETPDELSARNSAIKSGILGLVFGVIISLCVGIAMILLDHTIRNATYVSKSLQMPCLGSFALKAEEEERRDEFRRLRAAVTQQVGEKGSLLMIPVHAKKGAGETARGLAHALTVTGRSVLYLEADFSGATQAAALGAGQSRGLVAALKDGSSPKEAAVSTKIEGLSFLSCGQAQGSSADLLASAAFSDFVKKASDEFDYVLCVLPDEENMPDADNAASVANGVLLVAEYGVTPFRDFEESLTRLRTAGGAISGFVLNGVRT</sequence>
<evidence type="ECO:0000313" key="2">
    <source>
        <dbReference type="EMBL" id="HIS79733.1"/>
    </source>
</evidence>
<dbReference type="EMBL" id="DVJM01000228">
    <property type="protein sequence ID" value="HIS79733.1"/>
    <property type="molecule type" value="Genomic_DNA"/>
</dbReference>
<dbReference type="InterPro" id="IPR027417">
    <property type="entry name" value="P-loop_NTPase"/>
</dbReference>
<evidence type="ECO:0000256" key="1">
    <source>
        <dbReference type="SAM" id="Phobius"/>
    </source>
</evidence>
<accession>A0A9D1K411</accession>
<dbReference type="InterPro" id="IPR050445">
    <property type="entry name" value="Bact_polysacc_biosynth/exp"/>
</dbReference>
<dbReference type="SUPFAM" id="SSF52540">
    <property type="entry name" value="P-loop containing nucleoside triphosphate hydrolases"/>
    <property type="match status" value="1"/>
</dbReference>
<gene>
    <name evidence="2" type="ORF">IAD03_10235</name>
</gene>
<dbReference type="PANTHER" id="PTHR32309:SF13">
    <property type="entry name" value="FERRIC ENTEROBACTIN TRANSPORT PROTEIN FEPE"/>
    <property type="match status" value="1"/>
</dbReference>
<evidence type="ECO:0008006" key="4">
    <source>
        <dbReference type="Google" id="ProtNLM"/>
    </source>
</evidence>
<keyword evidence="1" id="KW-0812">Transmembrane</keyword>
<organism evidence="2 3">
    <name type="scientific">Candidatus Caccousia stercoris</name>
    <dbReference type="NCBI Taxonomy" id="2840723"/>
    <lineage>
        <taxon>Bacteria</taxon>
        <taxon>Bacillati</taxon>
        <taxon>Bacillota</taxon>
        <taxon>Clostridia</taxon>
        <taxon>Eubacteriales</taxon>
        <taxon>Oscillospiraceae</taxon>
        <taxon>Oscillospiraceae incertae sedis</taxon>
        <taxon>Candidatus Caccousia</taxon>
    </lineage>
</organism>
<name>A0A9D1K411_9FIRM</name>
<proteinExistence type="predicted"/>
<dbReference type="Gene3D" id="3.40.50.300">
    <property type="entry name" value="P-loop containing nucleotide triphosphate hydrolases"/>
    <property type="match status" value="1"/>
</dbReference>
<reference evidence="2" key="2">
    <citation type="journal article" date="2021" name="PeerJ">
        <title>Extensive microbial diversity within the chicken gut microbiome revealed by metagenomics and culture.</title>
        <authorList>
            <person name="Gilroy R."/>
            <person name="Ravi A."/>
            <person name="Getino M."/>
            <person name="Pursley I."/>
            <person name="Horton D.L."/>
            <person name="Alikhan N.F."/>
            <person name="Baker D."/>
            <person name="Gharbi K."/>
            <person name="Hall N."/>
            <person name="Watson M."/>
            <person name="Adriaenssens E.M."/>
            <person name="Foster-Nyarko E."/>
            <person name="Jarju S."/>
            <person name="Secka A."/>
            <person name="Antonio M."/>
            <person name="Oren A."/>
            <person name="Chaudhuri R.R."/>
            <person name="La Ragione R."/>
            <person name="Hildebrand F."/>
            <person name="Pallen M.J."/>
        </authorList>
    </citation>
    <scope>NUCLEOTIDE SEQUENCE</scope>
    <source>
        <strain evidence="2">6086</strain>
    </source>
</reference>